<evidence type="ECO:0000256" key="1">
    <source>
        <dbReference type="SAM" id="MobiDB-lite"/>
    </source>
</evidence>
<feature type="compositionally biased region" description="Basic and acidic residues" evidence="1">
    <location>
        <begin position="38"/>
        <end position="47"/>
    </location>
</feature>
<name>A0A7J7TJM3_MYOMY</name>
<gene>
    <name evidence="2" type="ORF">mMyoMyo1_009030</name>
</gene>
<dbReference type="EMBL" id="JABWUV010000016">
    <property type="protein sequence ID" value="KAF6300547.1"/>
    <property type="molecule type" value="Genomic_DNA"/>
</dbReference>
<feature type="region of interest" description="Disordered" evidence="1">
    <location>
        <begin position="1"/>
        <end position="79"/>
    </location>
</feature>
<reference evidence="2 3" key="1">
    <citation type="journal article" date="2020" name="Nature">
        <title>Six reference-quality genomes reveal evolution of bat adaptations.</title>
        <authorList>
            <person name="Jebb D."/>
            <person name="Huang Z."/>
            <person name="Pippel M."/>
            <person name="Hughes G.M."/>
            <person name="Lavrichenko K."/>
            <person name="Devanna P."/>
            <person name="Winkler S."/>
            <person name="Jermiin L.S."/>
            <person name="Skirmuntt E.C."/>
            <person name="Katzourakis A."/>
            <person name="Burkitt-Gray L."/>
            <person name="Ray D.A."/>
            <person name="Sullivan K.A.M."/>
            <person name="Roscito J.G."/>
            <person name="Kirilenko B.M."/>
            <person name="Davalos L.M."/>
            <person name="Corthals A.P."/>
            <person name="Power M.L."/>
            <person name="Jones G."/>
            <person name="Ransome R.D."/>
            <person name="Dechmann D.K.N."/>
            <person name="Locatelli A.G."/>
            <person name="Puechmaille S.J."/>
            <person name="Fedrigo O."/>
            <person name="Jarvis E.D."/>
            <person name="Hiller M."/>
            <person name="Vernes S.C."/>
            <person name="Myers E.W."/>
            <person name="Teeling E.C."/>
        </authorList>
    </citation>
    <scope>NUCLEOTIDE SEQUENCE [LARGE SCALE GENOMIC DNA]</scope>
    <source>
        <strain evidence="2">MMyoMyo1</strain>
        <tissue evidence="2">Flight muscle</tissue>
    </source>
</reference>
<proteinExistence type="predicted"/>
<protein>
    <submittedName>
        <fullName evidence="2">Uncharacterized protein</fullName>
    </submittedName>
</protein>
<organism evidence="2 3">
    <name type="scientific">Myotis myotis</name>
    <name type="common">Greater mouse-eared bat</name>
    <name type="synonym">Vespertilio myotis</name>
    <dbReference type="NCBI Taxonomy" id="51298"/>
    <lineage>
        <taxon>Eukaryota</taxon>
        <taxon>Metazoa</taxon>
        <taxon>Chordata</taxon>
        <taxon>Craniata</taxon>
        <taxon>Vertebrata</taxon>
        <taxon>Euteleostomi</taxon>
        <taxon>Mammalia</taxon>
        <taxon>Eutheria</taxon>
        <taxon>Laurasiatheria</taxon>
        <taxon>Chiroptera</taxon>
        <taxon>Yangochiroptera</taxon>
        <taxon>Vespertilionidae</taxon>
        <taxon>Myotis</taxon>
    </lineage>
</organism>
<evidence type="ECO:0000313" key="2">
    <source>
        <dbReference type="EMBL" id="KAF6300547.1"/>
    </source>
</evidence>
<dbReference type="Proteomes" id="UP000527355">
    <property type="component" value="Unassembled WGS sequence"/>
</dbReference>
<accession>A0A7J7TJM3</accession>
<dbReference type="AlphaFoldDB" id="A0A7J7TJM3"/>
<sequence>MGEVPAMREREGTAEPAVPPRPAAPLLGLRNRRRIRRALAELPERSGAEVGAGASGRSGREPSAGRGVSGGAGRGAGRGRGAYKISLLRDINKPRLALRLVSGVRARPSSRFLSVLAWHRQPRSSACCLSLCLG</sequence>
<feature type="compositionally biased region" description="Basic and acidic residues" evidence="1">
    <location>
        <begin position="1"/>
        <end position="13"/>
    </location>
</feature>
<keyword evidence="3" id="KW-1185">Reference proteome</keyword>
<comment type="caution">
    <text evidence="2">The sequence shown here is derived from an EMBL/GenBank/DDBJ whole genome shotgun (WGS) entry which is preliminary data.</text>
</comment>
<evidence type="ECO:0000313" key="3">
    <source>
        <dbReference type="Proteomes" id="UP000527355"/>
    </source>
</evidence>
<feature type="compositionally biased region" description="Gly residues" evidence="1">
    <location>
        <begin position="67"/>
        <end position="79"/>
    </location>
</feature>